<sequence>MLMKHPQVRSRTATVLSALTGLVAVVALLVGTVDAVVDFRSLVGASFQVNEKARSIVVELAPVRLGEPVIDLDASHVMNRDRGLLDRIGGVLEDSPTSEAWLYTLAEEKIATAAAATDLVALAEQNTTRTVTAMLQALGYDQVEVRFTGPSSAAAADPFGAADRSAASPVGG</sequence>
<dbReference type="AlphaFoldDB" id="A0A6J6FTM9"/>
<protein>
    <submittedName>
        <fullName evidence="1">Unannotated protein</fullName>
    </submittedName>
</protein>
<dbReference type="EMBL" id="CAEZSR010000226">
    <property type="protein sequence ID" value="CAB4590343.1"/>
    <property type="molecule type" value="Genomic_DNA"/>
</dbReference>
<accession>A0A6J6FTM9</accession>
<dbReference type="InterPro" id="IPR025324">
    <property type="entry name" value="DUF4230"/>
</dbReference>
<gene>
    <name evidence="1" type="ORF">UFOPK1493_03707</name>
</gene>
<proteinExistence type="predicted"/>
<reference evidence="1" key="1">
    <citation type="submission" date="2020-05" db="EMBL/GenBank/DDBJ databases">
        <authorList>
            <person name="Chiriac C."/>
            <person name="Salcher M."/>
            <person name="Ghai R."/>
            <person name="Kavagutti S V."/>
        </authorList>
    </citation>
    <scope>NUCLEOTIDE SEQUENCE</scope>
</reference>
<evidence type="ECO:0000313" key="1">
    <source>
        <dbReference type="EMBL" id="CAB4590343.1"/>
    </source>
</evidence>
<name>A0A6J6FTM9_9ZZZZ</name>
<organism evidence="1">
    <name type="scientific">freshwater metagenome</name>
    <dbReference type="NCBI Taxonomy" id="449393"/>
    <lineage>
        <taxon>unclassified sequences</taxon>
        <taxon>metagenomes</taxon>
        <taxon>ecological metagenomes</taxon>
    </lineage>
</organism>
<dbReference type="Pfam" id="PF14014">
    <property type="entry name" value="DUF4230"/>
    <property type="match status" value="1"/>
</dbReference>